<dbReference type="InterPro" id="IPR043502">
    <property type="entry name" value="DNA/RNA_pol_sf"/>
</dbReference>
<dbReference type="SUPFAM" id="SSF56672">
    <property type="entry name" value="DNA/RNA polymerases"/>
    <property type="match status" value="1"/>
</dbReference>
<dbReference type="PROSITE" id="PS50878">
    <property type="entry name" value="RT_POL"/>
    <property type="match status" value="1"/>
</dbReference>
<dbReference type="PANTHER" id="PTHR34047">
    <property type="entry name" value="NUCLEAR INTRON MATURASE 1, MITOCHONDRIAL-RELATED"/>
    <property type="match status" value="1"/>
</dbReference>
<feature type="non-terminal residue" evidence="2">
    <location>
        <position position="1"/>
    </location>
</feature>
<comment type="caution">
    <text evidence="2">The sequence shown here is derived from an EMBL/GenBank/DDBJ whole genome shotgun (WGS) entry which is preliminary data.</text>
</comment>
<proteinExistence type="predicted"/>
<accession>A0A268RLQ4</accession>
<dbReference type="InterPro" id="IPR000477">
    <property type="entry name" value="RT_dom"/>
</dbReference>
<evidence type="ECO:0000313" key="3">
    <source>
        <dbReference type="Proteomes" id="UP000216133"/>
    </source>
</evidence>
<dbReference type="PANTHER" id="PTHR34047:SF8">
    <property type="entry name" value="PROTEIN YKFC"/>
    <property type="match status" value="1"/>
</dbReference>
<keyword evidence="2" id="KW-0695">RNA-directed DNA polymerase</keyword>
<dbReference type="AlphaFoldDB" id="A0A268RLQ4"/>
<dbReference type="GO" id="GO:0003964">
    <property type="term" value="F:RNA-directed DNA polymerase activity"/>
    <property type="evidence" value="ECO:0007669"/>
    <property type="project" value="UniProtKB-KW"/>
</dbReference>
<evidence type="ECO:0000259" key="1">
    <source>
        <dbReference type="PROSITE" id="PS50878"/>
    </source>
</evidence>
<dbReference type="CDD" id="cd01651">
    <property type="entry name" value="RT_G2_intron"/>
    <property type="match status" value="1"/>
</dbReference>
<dbReference type="EMBL" id="NPBS01000238">
    <property type="protein sequence ID" value="PAF21165.1"/>
    <property type="molecule type" value="Genomic_DNA"/>
</dbReference>
<dbReference type="InterPro" id="IPR051083">
    <property type="entry name" value="GrpII_Intron_Splice-Mob/Def"/>
</dbReference>
<reference evidence="2 3" key="1">
    <citation type="submission" date="2017-07" db="EMBL/GenBank/DDBJ databases">
        <title>Isolation and whole genome analysis of endospore-forming bacteria from heroin.</title>
        <authorList>
            <person name="Kalinowski J."/>
            <person name="Ahrens B."/>
            <person name="Al-Dilaimi A."/>
            <person name="Winkler A."/>
            <person name="Wibberg D."/>
            <person name="Schleenbecker U."/>
            <person name="Ruckert C."/>
            <person name="Wolfel R."/>
            <person name="Grass G."/>
        </authorList>
    </citation>
    <scope>NUCLEOTIDE SEQUENCE [LARGE SCALE GENOMIC DNA]</scope>
    <source>
        <strain evidence="2 3">7523-2</strain>
    </source>
</reference>
<keyword evidence="2" id="KW-0808">Transferase</keyword>
<sequence length="134" mass="15402">VDGMTTKSVRSYLMENWDPLRRAIMEGTYSPQPVRRVEIPKPSGGVRALGIPTVIDRLIQQAIAQVLSKKMDPSFSENSYGFRPGKRGHDAVKKAKTYIQEGYGWVVDIDLSKFFDRVHHDRLMRRLSQIIQDR</sequence>
<keyword evidence="2" id="KW-0548">Nucleotidyltransferase</keyword>
<dbReference type="RefSeq" id="WP_255222729.1">
    <property type="nucleotide sequence ID" value="NZ_NPBS01000238.1"/>
</dbReference>
<feature type="domain" description="Reverse transcriptase" evidence="1">
    <location>
        <begin position="20"/>
        <end position="134"/>
    </location>
</feature>
<evidence type="ECO:0000313" key="2">
    <source>
        <dbReference type="EMBL" id="PAF21165.1"/>
    </source>
</evidence>
<gene>
    <name evidence="2" type="ORF">CHH61_22925</name>
</gene>
<name>A0A268RLQ4_SHOCL</name>
<feature type="non-terminal residue" evidence="2">
    <location>
        <position position="134"/>
    </location>
</feature>
<dbReference type="Proteomes" id="UP000216133">
    <property type="component" value="Unassembled WGS sequence"/>
</dbReference>
<organism evidence="2 3">
    <name type="scientific">Shouchella clausii</name>
    <name type="common">Alkalihalobacillus clausii</name>
    <dbReference type="NCBI Taxonomy" id="79880"/>
    <lineage>
        <taxon>Bacteria</taxon>
        <taxon>Bacillati</taxon>
        <taxon>Bacillota</taxon>
        <taxon>Bacilli</taxon>
        <taxon>Bacillales</taxon>
        <taxon>Bacillaceae</taxon>
        <taxon>Shouchella</taxon>
    </lineage>
</organism>
<protein>
    <submittedName>
        <fullName evidence="2">Group II intron reverse transcriptase/maturase</fullName>
    </submittedName>
</protein>
<dbReference type="Pfam" id="PF00078">
    <property type="entry name" value="RVT_1"/>
    <property type="match status" value="1"/>
</dbReference>